<dbReference type="PROSITE" id="PS50929">
    <property type="entry name" value="ABC_TM1F"/>
    <property type="match status" value="1"/>
</dbReference>
<dbReference type="InterPro" id="IPR036640">
    <property type="entry name" value="ABC1_TM_sf"/>
</dbReference>
<evidence type="ECO:0000256" key="4">
    <source>
        <dbReference type="ARBA" id="ARBA00023136"/>
    </source>
</evidence>
<evidence type="ECO:0000256" key="5">
    <source>
        <dbReference type="SAM" id="Phobius"/>
    </source>
</evidence>
<dbReference type="PANTHER" id="PTHR43394:SF18">
    <property type="entry name" value="ABC TRANSPORTER B FAMILY MEMBER 11-LIKE"/>
    <property type="match status" value="1"/>
</dbReference>
<name>A0A2K1ZY94_POPTR</name>
<evidence type="ECO:0000259" key="6">
    <source>
        <dbReference type="PROSITE" id="PS50929"/>
    </source>
</evidence>
<evidence type="ECO:0000256" key="1">
    <source>
        <dbReference type="ARBA" id="ARBA00004141"/>
    </source>
</evidence>
<dbReference type="AlphaFoldDB" id="A0A2K1ZY94"/>
<dbReference type="InParanoid" id="A0A2K1ZY94"/>
<dbReference type="Gene3D" id="1.20.1560.10">
    <property type="entry name" value="ABC transporter type 1, transmembrane domain"/>
    <property type="match status" value="1"/>
</dbReference>
<evidence type="ECO:0000256" key="2">
    <source>
        <dbReference type="ARBA" id="ARBA00022692"/>
    </source>
</evidence>
<keyword evidence="8" id="KW-1185">Reference proteome</keyword>
<keyword evidence="3 5" id="KW-1133">Transmembrane helix</keyword>
<dbReference type="PANTHER" id="PTHR43394">
    <property type="entry name" value="ATP-DEPENDENT PERMEASE MDL1, MITOCHONDRIAL"/>
    <property type="match status" value="1"/>
</dbReference>
<dbReference type="InterPro" id="IPR039421">
    <property type="entry name" value="Type_1_exporter"/>
</dbReference>
<keyword evidence="4 5" id="KW-0472">Membrane</keyword>
<feature type="domain" description="ABC transmembrane type-1" evidence="6">
    <location>
        <begin position="114"/>
        <end position="296"/>
    </location>
</feature>
<dbReference type="InterPro" id="IPR011527">
    <property type="entry name" value="ABC1_TM_dom"/>
</dbReference>
<sequence length="296" mass="32592">MVVVLLRERSGSGSGYWFSRFSFAGSLLAVFLVLLHFHLSVATEATSLISSLFVACLVVSSLEVSITGVSTGSQRSLTLSVHDDEHDEKPKLVSITRLVYVNKPELPILLFRSVASVILGMVTPILGLLLSKAITMYQEPPEEMRKDSKFWAIVCVGIGLITFVALSLRSYLFGIAGAKLIERIRSMTIFEKVACQEISWFDDLANSRNNVNTQKVNAFAFAVVQVVQGYQPMLQQLGVLLEIIENISSIVTALIEAFAANWMLSLIIIAISPLFSIQGCILAKFAQGFRKRLAAW</sequence>
<organism evidence="7 8">
    <name type="scientific">Populus trichocarpa</name>
    <name type="common">Western balsam poplar</name>
    <name type="synonym">Populus balsamifera subsp. trichocarpa</name>
    <dbReference type="NCBI Taxonomy" id="3694"/>
    <lineage>
        <taxon>Eukaryota</taxon>
        <taxon>Viridiplantae</taxon>
        <taxon>Streptophyta</taxon>
        <taxon>Embryophyta</taxon>
        <taxon>Tracheophyta</taxon>
        <taxon>Spermatophyta</taxon>
        <taxon>Magnoliopsida</taxon>
        <taxon>eudicotyledons</taxon>
        <taxon>Gunneridae</taxon>
        <taxon>Pentapetalae</taxon>
        <taxon>rosids</taxon>
        <taxon>fabids</taxon>
        <taxon>Malpighiales</taxon>
        <taxon>Salicaceae</taxon>
        <taxon>Saliceae</taxon>
        <taxon>Populus</taxon>
    </lineage>
</organism>
<feature type="transmembrane region" description="Helical" evidence="5">
    <location>
        <begin position="150"/>
        <end position="178"/>
    </location>
</feature>
<evidence type="ECO:0000256" key="3">
    <source>
        <dbReference type="ARBA" id="ARBA00022989"/>
    </source>
</evidence>
<dbReference type="Pfam" id="PF00664">
    <property type="entry name" value="ABC_membrane"/>
    <property type="match status" value="1"/>
</dbReference>
<dbReference type="GO" id="GO:0016020">
    <property type="term" value="C:membrane"/>
    <property type="evidence" value="ECO:0007669"/>
    <property type="project" value="UniProtKB-SubCell"/>
</dbReference>
<evidence type="ECO:0000313" key="7">
    <source>
        <dbReference type="EMBL" id="PNT30255.1"/>
    </source>
</evidence>
<evidence type="ECO:0000313" key="8">
    <source>
        <dbReference type="Proteomes" id="UP000006729"/>
    </source>
</evidence>
<feature type="transmembrane region" description="Helical" evidence="5">
    <location>
        <begin position="21"/>
        <end position="39"/>
    </location>
</feature>
<feature type="transmembrane region" description="Helical" evidence="5">
    <location>
        <begin position="261"/>
        <end position="283"/>
    </location>
</feature>
<keyword evidence="2 5" id="KW-0812">Transmembrane</keyword>
<protein>
    <recommendedName>
        <fullName evidence="6">ABC transmembrane type-1 domain-containing protein</fullName>
    </recommendedName>
</protein>
<dbReference type="GO" id="GO:0005524">
    <property type="term" value="F:ATP binding"/>
    <property type="evidence" value="ECO:0007669"/>
    <property type="project" value="InterPro"/>
</dbReference>
<feature type="transmembrane region" description="Helical" evidence="5">
    <location>
        <begin position="109"/>
        <end position="130"/>
    </location>
</feature>
<dbReference type="EMBL" id="CM009295">
    <property type="protein sequence ID" value="PNT30255.1"/>
    <property type="molecule type" value="Genomic_DNA"/>
</dbReference>
<comment type="subcellular location">
    <subcellularLocation>
        <location evidence="1">Membrane</location>
        <topology evidence="1">Multi-pass membrane protein</topology>
    </subcellularLocation>
</comment>
<dbReference type="GO" id="GO:0140359">
    <property type="term" value="F:ABC-type transporter activity"/>
    <property type="evidence" value="ECO:0007669"/>
    <property type="project" value="InterPro"/>
</dbReference>
<proteinExistence type="predicted"/>
<dbReference type="SUPFAM" id="SSF90123">
    <property type="entry name" value="ABC transporter transmembrane region"/>
    <property type="match status" value="1"/>
</dbReference>
<gene>
    <name evidence="7" type="ORF">POPTR_006G071900</name>
</gene>
<accession>A0A2K1ZY94</accession>
<dbReference type="Proteomes" id="UP000006729">
    <property type="component" value="Chromosome 6"/>
</dbReference>
<reference evidence="7 8" key="1">
    <citation type="journal article" date="2006" name="Science">
        <title>The genome of black cottonwood, Populus trichocarpa (Torr. &amp; Gray).</title>
        <authorList>
            <person name="Tuskan G.A."/>
            <person name="Difazio S."/>
            <person name="Jansson S."/>
            <person name="Bohlmann J."/>
            <person name="Grigoriev I."/>
            <person name="Hellsten U."/>
            <person name="Putnam N."/>
            <person name="Ralph S."/>
            <person name="Rombauts S."/>
            <person name="Salamov A."/>
            <person name="Schein J."/>
            <person name="Sterck L."/>
            <person name="Aerts A."/>
            <person name="Bhalerao R.R."/>
            <person name="Bhalerao R.P."/>
            <person name="Blaudez D."/>
            <person name="Boerjan W."/>
            <person name="Brun A."/>
            <person name="Brunner A."/>
            <person name="Busov V."/>
            <person name="Campbell M."/>
            <person name="Carlson J."/>
            <person name="Chalot M."/>
            <person name="Chapman J."/>
            <person name="Chen G.L."/>
            <person name="Cooper D."/>
            <person name="Coutinho P.M."/>
            <person name="Couturier J."/>
            <person name="Covert S."/>
            <person name="Cronk Q."/>
            <person name="Cunningham R."/>
            <person name="Davis J."/>
            <person name="Degroeve S."/>
            <person name="Dejardin A."/>
            <person name="Depamphilis C."/>
            <person name="Detter J."/>
            <person name="Dirks B."/>
            <person name="Dubchak I."/>
            <person name="Duplessis S."/>
            <person name="Ehlting J."/>
            <person name="Ellis B."/>
            <person name="Gendler K."/>
            <person name="Goodstein D."/>
            <person name="Gribskov M."/>
            <person name="Grimwood J."/>
            <person name="Groover A."/>
            <person name="Gunter L."/>
            <person name="Hamberger B."/>
            <person name="Heinze B."/>
            <person name="Helariutta Y."/>
            <person name="Henrissat B."/>
            <person name="Holligan D."/>
            <person name="Holt R."/>
            <person name="Huang W."/>
            <person name="Islam-Faridi N."/>
            <person name="Jones S."/>
            <person name="Jones-Rhoades M."/>
            <person name="Jorgensen R."/>
            <person name="Joshi C."/>
            <person name="Kangasjarvi J."/>
            <person name="Karlsson J."/>
            <person name="Kelleher C."/>
            <person name="Kirkpatrick R."/>
            <person name="Kirst M."/>
            <person name="Kohler A."/>
            <person name="Kalluri U."/>
            <person name="Larimer F."/>
            <person name="Leebens-Mack J."/>
            <person name="Leple J.C."/>
            <person name="Locascio P."/>
            <person name="Lou Y."/>
            <person name="Lucas S."/>
            <person name="Martin F."/>
            <person name="Montanini B."/>
            <person name="Napoli C."/>
            <person name="Nelson D.R."/>
            <person name="Nelson C."/>
            <person name="Nieminen K."/>
            <person name="Nilsson O."/>
            <person name="Pereda V."/>
            <person name="Peter G."/>
            <person name="Philippe R."/>
            <person name="Pilate G."/>
            <person name="Poliakov A."/>
            <person name="Razumovskaya J."/>
            <person name="Richardson P."/>
            <person name="Rinaldi C."/>
            <person name="Ritland K."/>
            <person name="Rouze P."/>
            <person name="Ryaboy D."/>
            <person name="Schmutz J."/>
            <person name="Schrader J."/>
            <person name="Segerman B."/>
            <person name="Shin H."/>
            <person name="Siddiqui A."/>
            <person name="Sterky F."/>
            <person name="Terry A."/>
            <person name="Tsai C.J."/>
            <person name="Uberbacher E."/>
            <person name="Unneberg P."/>
            <person name="Vahala J."/>
            <person name="Wall K."/>
            <person name="Wessler S."/>
            <person name="Yang G."/>
            <person name="Yin T."/>
            <person name="Douglas C."/>
            <person name="Marra M."/>
            <person name="Sandberg G."/>
            <person name="Van de Peer Y."/>
            <person name="Rokhsar D."/>
        </authorList>
    </citation>
    <scope>NUCLEOTIDE SEQUENCE [LARGE SCALE GENOMIC DNA]</scope>
    <source>
        <strain evidence="8">cv. Nisqually</strain>
    </source>
</reference>
<feature type="transmembrane region" description="Helical" evidence="5">
    <location>
        <begin position="45"/>
        <end position="66"/>
    </location>
</feature>